<organism evidence="1 2">
    <name type="scientific">Leptothoe kymatousa TAU-MAC 1615</name>
    <dbReference type="NCBI Taxonomy" id="2364775"/>
    <lineage>
        <taxon>Bacteria</taxon>
        <taxon>Bacillati</taxon>
        <taxon>Cyanobacteriota</taxon>
        <taxon>Cyanophyceae</taxon>
        <taxon>Nodosilineales</taxon>
        <taxon>Cymatolegaceae</taxon>
        <taxon>Leptothoe</taxon>
        <taxon>Leptothoe kymatousa</taxon>
    </lineage>
</organism>
<keyword evidence="2" id="KW-1185">Reference proteome</keyword>
<protein>
    <submittedName>
        <fullName evidence="1">Uncharacterized protein</fullName>
    </submittedName>
</protein>
<dbReference type="RefSeq" id="WP_215619136.1">
    <property type="nucleotide sequence ID" value="NZ_JADOER010000012.1"/>
</dbReference>
<evidence type="ECO:0000313" key="2">
    <source>
        <dbReference type="Proteomes" id="UP001196661"/>
    </source>
</evidence>
<evidence type="ECO:0000313" key="1">
    <source>
        <dbReference type="EMBL" id="MBT9313239.1"/>
    </source>
</evidence>
<dbReference type="EMBL" id="JADOER010000012">
    <property type="protein sequence ID" value="MBT9313239.1"/>
    <property type="molecule type" value="Genomic_DNA"/>
</dbReference>
<sequence length="81" mass="9086">MDYHLLIKDIPNATVTQYEDTFLITVANSQLAATVLERVMHHKACCWIGLQPQQKDDLPSIYAAYPLKLWLATVATQLANG</sequence>
<reference evidence="1 2" key="1">
    <citation type="journal article" date="2021" name="Mar. Drugs">
        <title>Genome Reduction and Secondary Metabolism of the Marine Sponge-Associated Cyanobacterium Leptothoe.</title>
        <authorList>
            <person name="Konstantinou D."/>
            <person name="Popin R.V."/>
            <person name="Fewer D.P."/>
            <person name="Sivonen K."/>
            <person name="Gkelis S."/>
        </authorList>
    </citation>
    <scope>NUCLEOTIDE SEQUENCE [LARGE SCALE GENOMIC DNA]</scope>
    <source>
        <strain evidence="1 2">TAU-MAC 1615</strain>
    </source>
</reference>
<name>A0ABS5Y5V9_9CYAN</name>
<gene>
    <name evidence="1" type="ORF">IXB28_13570</name>
</gene>
<comment type="caution">
    <text evidence="1">The sequence shown here is derived from an EMBL/GenBank/DDBJ whole genome shotgun (WGS) entry which is preliminary data.</text>
</comment>
<dbReference type="Proteomes" id="UP001196661">
    <property type="component" value="Unassembled WGS sequence"/>
</dbReference>
<accession>A0ABS5Y5V9</accession>
<proteinExistence type="predicted"/>